<dbReference type="AlphaFoldDB" id="A0A5P3VL87"/>
<evidence type="ECO:0000313" key="1">
    <source>
        <dbReference type="EMBL" id="QEZ47196.1"/>
    </source>
</evidence>
<dbReference type="EMBL" id="CP032519">
    <property type="protein sequence ID" value="QEZ47196.1"/>
    <property type="molecule type" value="Genomic_DNA"/>
</dbReference>
<gene>
    <name evidence="1" type="ORF">D2917_23900</name>
</gene>
<reference evidence="1 2" key="1">
    <citation type="submission" date="2018-09" db="EMBL/GenBank/DDBJ databases">
        <title>Complete genome sequence of Cupriavidus oxalaticus T2, a bacterium capable of phenol tolerance and degradation.</title>
        <authorList>
            <person name="Yan J."/>
        </authorList>
    </citation>
    <scope>NUCLEOTIDE SEQUENCE [LARGE SCALE GENOMIC DNA]</scope>
    <source>
        <strain evidence="1 2">T2</strain>
    </source>
</reference>
<proteinExistence type="predicted"/>
<sequence>MTGRAKGGALARLAGMWCSSPDFWRFVAHRSGKPCDSAAAARAYVLSVSGDIESRAQLDHMPSAEAKFHAGVRLPYMRWQQGARGTHQNRGEME</sequence>
<evidence type="ECO:0000313" key="2">
    <source>
        <dbReference type="Proteomes" id="UP000325743"/>
    </source>
</evidence>
<protein>
    <submittedName>
        <fullName evidence="1">Uncharacterized protein</fullName>
    </submittedName>
</protein>
<name>A0A5P3VL87_9BURK</name>
<accession>A0A5P3VL87</accession>
<organism evidence="1 2">
    <name type="scientific">Cupriavidus oxalaticus</name>
    <dbReference type="NCBI Taxonomy" id="96344"/>
    <lineage>
        <taxon>Bacteria</taxon>
        <taxon>Pseudomonadati</taxon>
        <taxon>Pseudomonadota</taxon>
        <taxon>Betaproteobacteria</taxon>
        <taxon>Burkholderiales</taxon>
        <taxon>Burkholderiaceae</taxon>
        <taxon>Cupriavidus</taxon>
    </lineage>
</organism>
<dbReference type="Proteomes" id="UP000325743">
    <property type="component" value="Chromosome 2"/>
</dbReference>